<comment type="caution">
    <text evidence="3">The sequence shown here is derived from an EMBL/GenBank/DDBJ whole genome shotgun (WGS) entry which is preliminary data.</text>
</comment>
<dbReference type="InterPro" id="IPR027624">
    <property type="entry name" value="TOMM_cyclo_SagD"/>
</dbReference>
<gene>
    <name evidence="3" type="ORF">CLV68_3964</name>
</gene>
<dbReference type="Gene3D" id="3.30.160.660">
    <property type="match status" value="1"/>
</dbReference>
<protein>
    <submittedName>
        <fullName evidence="3">Ribosomal protein S12 methylthiotransferase accessory factor</fullName>
    </submittedName>
</protein>
<dbReference type="OrthoDB" id="2379922at2"/>
<dbReference type="EMBL" id="RCDD01000002">
    <property type="protein sequence ID" value="RLK59475.1"/>
    <property type="molecule type" value="Genomic_DNA"/>
</dbReference>
<dbReference type="GO" id="GO:0016740">
    <property type="term" value="F:transferase activity"/>
    <property type="evidence" value="ECO:0007669"/>
    <property type="project" value="UniProtKB-KW"/>
</dbReference>
<dbReference type="NCBIfam" id="TIGR03604">
    <property type="entry name" value="TOMM_cyclo_SagD"/>
    <property type="match status" value="1"/>
</dbReference>
<evidence type="ECO:0000313" key="3">
    <source>
        <dbReference type="EMBL" id="RLK59475.1"/>
    </source>
</evidence>
<name>A0A421B591_9PSEU</name>
<evidence type="ECO:0000259" key="2">
    <source>
        <dbReference type="PROSITE" id="PS51664"/>
    </source>
</evidence>
<dbReference type="GO" id="GO:0005840">
    <property type="term" value="C:ribosome"/>
    <property type="evidence" value="ECO:0007669"/>
    <property type="project" value="UniProtKB-KW"/>
</dbReference>
<dbReference type="InterPro" id="IPR022291">
    <property type="entry name" value="Bacteriocin_synth_cyclodeHase"/>
</dbReference>
<reference evidence="3 4" key="1">
    <citation type="submission" date="2018-10" db="EMBL/GenBank/DDBJ databases">
        <title>Genomic Encyclopedia of Archaeal and Bacterial Type Strains, Phase II (KMG-II): from individual species to whole genera.</title>
        <authorList>
            <person name="Goeker M."/>
        </authorList>
    </citation>
    <scope>NUCLEOTIDE SEQUENCE [LARGE SCALE GENOMIC DNA]</scope>
    <source>
        <strain evidence="3 4">DSM 45657</strain>
    </source>
</reference>
<dbReference type="PROSITE" id="PS51664">
    <property type="entry name" value="YCAO"/>
    <property type="match status" value="1"/>
</dbReference>
<dbReference type="Pfam" id="PF02624">
    <property type="entry name" value="YcaO"/>
    <property type="match status" value="1"/>
</dbReference>
<keyword evidence="3" id="KW-0808">Transferase</keyword>
<proteinExistence type="predicted"/>
<organism evidence="3 4">
    <name type="scientific">Actinokineospora cianjurensis</name>
    <dbReference type="NCBI Taxonomy" id="585224"/>
    <lineage>
        <taxon>Bacteria</taxon>
        <taxon>Bacillati</taxon>
        <taxon>Actinomycetota</taxon>
        <taxon>Actinomycetes</taxon>
        <taxon>Pseudonocardiales</taxon>
        <taxon>Pseudonocardiaceae</taxon>
        <taxon>Actinokineospora</taxon>
    </lineage>
</organism>
<dbReference type="Proteomes" id="UP000282454">
    <property type="component" value="Unassembled WGS sequence"/>
</dbReference>
<dbReference type="InterPro" id="IPR003776">
    <property type="entry name" value="YcaO-like_dom"/>
</dbReference>
<keyword evidence="4" id="KW-1185">Reference proteome</keyword>
<evidence type="ECO:0000256" key="1">
    <source>
        <dbReference type="SAM" id="MobiDB-lite"/>
    </source>
</evidence>
<dbReference type="PANTHER" id="PTHR37809:SF1">
    <property type="entry name" value="RIBOSOMAL PROTEIN S12 METHYLTHIOTRANSFERASE ACCESSORY FACTOR YCAO"/>
    <property type="match status" value="1"/>
</dbReference>
<accession>A0A421B591</accession>
<keyword evidence="3" id="KW-0689">Ribosomal protein</keyword>
<dbReference type="Gene3D" id="3.30.40.250">
    <property type="match status" value="1"/>
</dbReference>
<dbReference type="Gene3D" id="3.30.1330.230">
    <property type="match status" value="1"/>
</dbReference>
<evidence type="ECO:0000313" key="4">
    <source>
        <dbReference type="Proteomes" id="UP000282454"/>
    </source>
</evidence>
<feature type="domain" description="YcaO" evidence="2">
    <location>
        <begin position="230"/>
        <end position="610"/>
    </location>
</feature>
<keyword evidence="3" id="KW-0687">Ribonucleoprotein</keyword>
<dbReference type="Gene3D" id="3.40.50.720">
    <property type="entry name" value="NAD(P)-binding Rossmann-like Domain"/>
    <property type="match status" value="1"/>
</dbReference>
<dbReference type="RefSeq" id="WP_121392243.1">
    <property type="nucleotide sequence ID" value="NZ_RCDD01000002.1"/>
</dbReference>
<dbReference type="PANTHER" id="PTHR37809">
    <property type="entry name" value="RIBOSOMAL PROTEIN S12 METHYLTHIOTRANSFERASE ACCESSORY FACTOR YCAO"/>
    <property type="match status" value="1"/>
</dbReference>
<feature type="region of interest" description="Disordered" evidence="1">
    <location>
        <begin position="593"/>
        <end position="612"/>
    </location>
</feature>
<dbReference type="AlphaFoldDB" id="A0A421B591"/>
<sequence length="612" mass="65952">MIQDAAAITDYFRDRLVRSEVIAPAIGVLGSPRPSALDEVVPIHLDEGLVVLGPIRAPGGTGPCAECLRLRWEQRAGADQPRESVRIARSPHLTPFMMEAVLQLWLCLRARRPKPGTGTGTAPLYRVDLPSGRVERMALLADPSCSVCGPPAHDPPIDFRLVTREKHAVDTFRASALADVDLPVSALVNSVCGLIGAKVELGLPSPTTAPAFGSFTTQARGGVHDILWMGQTNRFDDSRTAALLEGLERYAGVRHRASSSEIIERLVDVGEPAVDPRDCGLYADGFYHDSGAYKPFDPERPISWVDGHSVRDGRTVLVPRQIAYFGEAATGQVFADGSSNGCAIGANLEEAALHGLLELVERDSALLAWYGGGPLPEIDPASCDDLQIRLTVEQVRLAGFDVRLFDARSDLAIPVVIAVAIRLDGGPGARTFASGADLDPVGAIRSALFEVASYAPDLAGRVLARLPAVERMAADFGNVVDLMDHSLVHGLPAMATHSDFLLAPNRKLPVRELYADVDPRGLDLLDDLDYCIGQVARAGHDVVVVDQTRPEHRAIGLRAVRVVAPGLLPIDFGWRKQRALNMPRLRNALQRTNLARDAPADGEPHRVPHPYG</sequence>
<dbReference type="NCBIfam" id="TIGR03882">
    <property type="entry name" value="cyclo_dehyd_2"/>
    <property type="match status" value="1"/>
</dbReference>